<keyword evidence="11" id="KW-1185">Reference proteome</keyword>
<dbReference type="AlphaFoldDB" id="A0AAN6LXB5"/>
<comment type="similarity">
    <text evidence="3">Belongs to the UTP6 family.</text>
</comment>
<organism evidence="10 11">
    <name type="scientific">Pseudopithomyces chartarum</name>
    <dbReference type="NCBI Taxonomy" id="1892770"/>
    <lineage>
        <taxon>Eukaryota</taxon>
        <taxon>Fungi</taxon>
        <taxon>Dikarya</taxon>
        <taxon>Ascomycota</taxon>
        <taxon>Pezizomycotina</taxon>
        <taxon>Dothideomycetes</taxon>
        <taxon>Pleosporomycetidae</taxon>
        <taxon>Pleosporales</taxon>
        <taxon>Massarineae</taxon>
        <taxon>Didymosphaeriaceae</taxon>
        <taxon>Pseudopithomyces</taxon>
    </lineage>
</organism>
<sequence length="633" mass="69856">MSGPSDKARFFLEQSAEELNKLEQKQVFSREEISSIARKRSDFEHIVNARGSQPSDWLRYIEFEKNVDALRRKRIKRLAVRYRGSGQRTIYSLYNRATRKFAGDLGLWMQYIEFARKDKAYKRLNEIFTQVVRLHPTKPELWTYAANYFMESQADITDARSYMQRGLRFCKNSEQLWVEYAKLETIYIGKIAGRRKILGLDVDRTKKEQNPQEEGEEEEEDEDMIALPEVTAEDVNPSLSKDDGVDEVALQNLASAPILTGAIPIAIFDSAMNQFIDKAQLAERFFDMFAEFDQVPSVQRILKHVQSFLQDYASDAVQTVACAFRLPFFGLHLASPEFPTVLRDALDTLNAAIAQHPNFKRHLSITALRQILASIRSAEDADPVVRKVLASQLRKFSGLLEETGDGSGDSVATLAEALKREGKKADAKYMRGAVPPYRREFSRSRDPYQVRTMLAPGHVGTWQLSSWRLDGLSEYIQVLDAFGLFGRGFAGDGGMAGVYNGFIEPLVAAVGVVGLLAAVVGLDDDGAGALSKMARCPDLMVKGSGQVLQDANTAGALASVRVLVNVLTAGPRGSAEGQFANAFGDSVCMQLREPGAGFLKGLGAGLAAGPGRHGAEQQQRAGGKQDPGAQHAV</sequence>
<keyword evidence="4" id="KW-0698">rRNA processing</keyword>
<name>A0AAN6LXB5_9PLEO</name>
<dbReference type="PANTHER" id="PTHR23271">
    <property type="entry name" value="HEPATOCELLULAR CARCINOMA-ASSOCIATED ANTIGEN 66"/>
    <property type="match status" value="1"/>
</dbReference>
<dbReference type="InterPro" id="IPR003107">
    <property type="entry name" value="HAT"/>
</dbReference>
<dbReference type="Pfam" id="PF05843">
    <property type="entry name" value="Suf"/>
    <property type="match status" value="1"/>
</dbReference>
<keyword evidence="6" id="KW-0539">Nucleus</keyword>
<gene>
    <name evidence="10" type="ORF">GRF29_103g932802</name>
</gene>
<evidence type="ECO:0000256" key="7">
    <source>
        <dbReference type="SAM" id="MobiDB-lite"/>
    </source>
</evidence>
<evidence type="ECO:0000256" key="5">
    <source>
        <dbReference type="ARBA" id="ARBA00022737"/>
    </source>
</evidence>
<dbReference type="PANTHER" id="PTHR23271:SF1">
    <property type="entry name" value="U3 SMALL NUCLEOLAR RNA-ASSOCIATED PROTEIN 6 HOMOLOG"/>
    <property type="match status" value="1"/>
</dbReference>
<dbReference type="Proteomes" id="UP001280581">
    <property type="component" value="Unassembled WGS sequence"/>
</dbReference>
<evidence type="ECO:0000259" key="9">
    <source>
        <dbReference type="Pfam" id="PF08640"/>
    </source>
</evidence>
<evidence type="ECO:0000313" key="10">
    <source>
        <dbReference type="EMBL" id="KAK3207419.1"/>
    </source>
</evidence>
<dbReference type="EMBL" id="WVTA01000009">
    <property type="protein sequence ID" value="KAK3207419.1"/>
    <property type="molecule type" value="Genomic_DNA"/>
</dbReference>
<dbReference type="GO" id="GO:0030515">
    <property type="term" value="F:snoRNA binding"/>
    <property type="evidence" value="ECO:0007669"/>
    <property type="project" value="InterPro"/>
</dbReference>
<evidence type="ECO:0000256" key="1">
    <source>
        <dbReference type="ARBA" id="ARBA00002863"/>
    </source>
</evidence>
<evidence type="ECO:0000256" key="4">
    <source>
        <dbReference type="ARBA" id="ARBA00022552"/>
    </source>
</evidence>
<dbReference type="GO" id="GO:0034388">
    <property type="term" value="C:Pwp2p-containing subcomplex of 90S preribosome"/>
    <property type="evidence" value="ECO:0007669"/>
    <property type="project" value="TreeGrafter"/>
</dbReference>
<dbReference type="SUPFAM" id="SSF48452">
    <property type="entry name" value="TPR-like"/>
    <property type="match status" value="1"/>
</dbReference>
<dbReference type="InterPro" id="IPR055347">
    <property type="entry name" value="UTP6_N"/>
</dbReference>
<evidence type="ECO:0000313" key="11">
    <source>
        <dbReference type="Proteomes" id="UP001280581"/>
    </source>
</evidence>
<evidence type="ECO:0000259" key="8">
    <source>
        <dbReference type="Pfam" id="PF05843"/>
    </source>
</evidence>
<dbReference type="Gene3D" id="1.25.40.10">
    <property type="entry name" value="Tetratricopeptide repeat domain"/>
    <property type="match status" value="1"/>
</dbReference>
<comment type="subcellular location">
    <subcellularLocation>
        <location evidence="2">Nucleus</location>
        <location evidence="2">Nucleolus</location>
    </subcellularLocation>
</comment>
<dbReference type="Pfam" id="PF08640">
    <property type="entry name" value="U3_assoc_6"/>
    <property type="match status" value="1"/>
</dbReference>
<dbReference type="InterPro" id="IPR008847">
    <property type="entry name" value="Suf"/>
</dbReference>
<proteinExistence type="inferred from homology"/>
<accession>A0AAN6LXB5</accession>
<evidence type="ECO:0000256" key="3">
    <source>
        <dbReference type="ARBA" id="ARBA00010734"/>
    </source>
</evidence>
<dbReference type="SMART" id="SM00386">
    <property type="entry name" value="HAT"/>
    <property type="match status" value="4"/>
</dbReference>
<comment type="caution">
    <text evidence="10">The sequence shown here is derived from an EMBL/GenBank/DDBJ whole genome shotgun (WGS) entry which is preliminary data.</text>
</comment>
<protein>
    <submittedName>
        <fullName evidence="10">Uncharacterized protein</fullName>
    </submittedName>
</protein>
<dbReference type="InterPro" id="IPR013949">
    <property type="entry name" value="Utp6"/>
</dbReference>
<feature type="domain" description="U3 small nucleolar RNA-associated protein 6 N-terminal" evidence="9">
    <location>
        <begin position="12"/>
        <end position="80"/>
    </location>
</feature>
<dbReference type="GO" id="GO:0000462">
    <property type="term" value="P:maturation of SSU-rRNA from tricistronic rRNA transcript (SSU-rRNA, 5.8S rRNA, LSU-rRNA)"/>
    <property type="evidence" value="ECO:0007669"/>
    <property type="project" value="InterPro"/>
</dbReference>
<evidence type="ECO:0000256" key="6">
    <source>
        <dbReference type="ARBA" id="ARBA00023242"/>
    </source>
</evidence>
<dbReference type="InterPro" id="IPR011990">
    <property type="entry name" value="TPR-like_helical_dom_sf"/>
</dbReference>
<feature type="compositionally biased region" description="Acidic residues" evidence="7">
    <location>
        <begin position="211"/>
        <end position="224"/>
    </location>
</feature>
<keyword evidence="5" id="KW-0677">Repeat</keyword>
<feature type="region of interest" description="Disordered" evidence="7">
    <location>
        <begin position="205"/>
        <end position="226"/>
    </location>
</feature>
<feature type="domain" description="Suppressor of forked" evidence="8">
    <location>
        <begin position="87"/>
        <end position="183"/>
    </location>
</feature>
<feature type="region of interest" description="Disordered" evidence="7">
    <location>
        <begin position="609"/>
        <end position="633"/>
    </location>
</feature>
<comment type="function">
    <text evidence="1">Component of the cleavage factor IA (CFIA) complex, which is involved in the endonucleolytic cleavage during polyadenylation-dependent pre-mRNA 3'-end formation.</text>
</comment>
<dbReference type="GO" id="GO:0032040">
    <property type="term" value="C:small-subunit processome"/>
    <property type="evidence" value="ECO:0007669"/>
    <property type="project" value="TreeGrafter"/>
</dbReference>
<evidence type="ECO:0000256" key="2">
    <source>
        <dbReference type="ARBA" id="ARBA00004604"/>
    </source>
</evidence>
<reference evidence="10 11" key="1">
    <citation type="submission" date="2021-02" db="EMBL/GenBank/DDBJ databases">
        <title>Genome assembly of Pseudopithomyces chartarum.</title>
        <authorList>
            <person name="Jauregui R."/>
            <person name="Singh J."/>
            <person name="Voisey C."/>
        </authorList>
    </citation>
    <scope>NUCLEOTIDE SEQUENCE [LARGE SCALE GENOMIC DNA]</scope>
    <source>
        <strain evidence="10 11">AGR01</strain>
    </source>
</reference>